<dbReference type="InterPro" id="IPR008936">
    <property type="entry name" value="Rho_GTPase_activation_prot"/>
</dbReference>
<evidence type="ECO:0000313" key="4">
    <source>
        <dbReference type="EMBL" id="SPQ96009.1"/>
    </source>
</evidence>
<keyword evidence="4" id="KW-0496">Mitochondrion</keyword>
<dbReference type="Gene3D" id="1.10.555.10">
    <property type="entry name" value="Rho GTPase activation protein"/>
    <property type="match status" value="1"/>
</dbReference>
<sequence length="401" mass="46375">MGNICSGRNIGMSNVFRVPLQELWDRDHCCPRFIEETINHITSQGRATKHIFREKADHELEALCHTMEQFALRPDLELTLMAFSMQSVTTFLKKFLRDLPEPVIPKRYQKSMLYTMTNVSNVLFICSDKQDDFDRLLMLQSMLLCLPRPNFDIVRRLLHCLSVLANAPDDDESSPLSLGQILGPIVFRPTIVVSSSRRSRHLEKKRGPVALYDDALDNEDAILSQKCLTFMINHYAALFRENPHRNLGILFSETSKLEEINMENIRRMEHQHMSIEKFKIRAVQRMYARFAMAKFFIAWRSVSATAEQRHSVYKKLHHLKQELEVTRAESLRAERRCTQLETKLDLETFDTNISTATFRKSIPRASAAFLLPVPSPGSRPSFIRQPSLSSPRPRTTTTFAF</sequence>
<dbReference type="PROSITE" id="PS50238">
    <property type="entry name" value="RHOGAP"/>
    <property type="match status" value="1"/>
</dbReference>
<dbReference type="SMART" id="SM00324">
    <property type="entry name" value="RhoGAP"/>
    <property type="match status" value="1"/>
</dbReference>
<feature type="region of interest" description="Disordered" evidence="2">
    <location>
        <begin position="378"/>
        <end position="401"/>
    </location>
</feature>
<dbReference type="EMBL" id="OVEO01000005">
    <property type="protein sequence ID" value="SPQ96009.1"/>
    <property type="molecule type" value="Genomic_DNA"/>
</dbReference>
<evidence type="ECO:0000313" key="5">
    <source>
        <dbReference type="Proteomes" id="UP000290189"/>
    </source>
</evidence>
<feature type="domain" description="Rho-GAP" evidence="3">
    <location>
        <begin position="18"/>
        <end position="239"/>
    </location>
</feature>
<dbReference type="Proteomes" id="UP000290189">
    <property type="component" value="Unassembled WGS sequence"/>
</dbReference>
<gene>
    <name evidence="4" type="ORF">PLBR_LOCUS3224</name>
</gene>
<organism evidence="4 5">
    <name type="scientific">Plasmodiophora brassicae</name>
    <name type="common">Clubroot disease agent</name>
    <dbReference type="NCBI Taxonomy" id="37360"/>
    <lineage>
        <taxon>Eukaryota</taxon>
        <taxon>Sar</taxon>
        <taxon>Rhizaria</taxon>
        <taxon>Endomyxa</taxon>
        <taxon>Phytomyxea</taxon>
        <taxon>Plasmodiophorida</taxon>
        <taxon>Plasmodiophoridae</taxon>
        <taxon>Plasmodiophora</taxon>
    </lineage>
</organism>
<dbReference type="SUPFAM" id="SSF48350">
    <property type="entry name" value="GTPase activation domain, GAP"/>
    <property type="match status" value="1"/>
</dbReference>
<dbReference type="PANTHER" id="PTHR45808">
    <property type="entry name" value="RHO GTPASE-ACTIVATING PROTEIN 68F"/>
    <property type="match status" value="1"/>
</dbReference>
<accession>A0A3P3Y762</accession>
<dbReference type="PANTHER" id="PTHR45808:SF2">
    <property type="entry name" value="RHO GTPASE-ACTIVATING PROTEIN 68F"/>
    <property type="match status" value="1"/>
</dbReference>
<feature type="compositionally biased region" description="Low complexity" evidence="2">
    <location>
        <begin position="384"/>
        <end position="401"/>
    </location>
</feature>
<keyword evidence="1" id="KW-0175">Coiled coil</keyword>
<name>A0A3P3Y762_PLABS</name>
<dbReference type="Pfam" id="PF00620">
    <property type="entry name" value="RhoGAP"/>
    <property type="match status" value="1"/>
</dbReference>
<dbReference type="AlphaFoldDB" id="A0A3P3Y762"/>
<dbReference type="GO" id="GO:0005096">
    <property type="term" value="F:GTPase activator activity"/>
    <property type="evidence" value="ECO:0007669"/>
    <property type="project" value="TreeGrafter"/>
</dbReference>
<evidence type="ECO:0000256" key="2">
    <source>
        <dbReference type="SAM" id="MobiDB-lite"/>
    </source>
</evidence>
<dbReference type="CDD" id="cd00159">
    <property type="entry name" value="RhoGAP"/>
    <property type="match status" value="1"/>
</dbReference>
<evidence type="ECO:0000259" key="3">
    <source>
        <dbReference type="PROSITE" id="PS50238"/>
    </source>
</evidence>
<feature type="coiled-coil region" evidence="1">
    <location>
        <begin position="316"/>
        <end position="343"/>
    </location>
</feature>
<protein>
    <recommendedName>
        <fullName evidence="3">Rho-GAP domain-containing protein</fullName>
    </recommendedName>
</protein>
<dbReference type="GO" id="GO:0007264">
    <property type="term" value="P:small GTPase-mediated signal transduction"/>
    <property type="evidence" value="ECO:0007669"/>
    <property type="project" value="TreeGrafter"/>
</dbReference>
<evidence type="ECO:0000256" key="1">
    <source>
        <dbReference type="SAM" id="Coils"/>
    </source>
</evidence>
<proteinExistence type="predicted"/>
<geneLocation type="mitochondrion" evidence="4"/>
<dbReference type="GO" id="GO:0005737">
    <property type="term" value="C:cytoplasm"/>
    <property type="evidence" value="ECO:0007669"/>
    <property type="project" value="TreeGrafter"/>
</dbReference>
<dbReference type="InterPro" id="IPR000198">
    <property type="entry name" value="RhoGAP_dom"/>
</dbReference>
<reference evidence="4 5" key="1">
    <citation type="submission" date="2018-03" db="EMBL/GenBank/DDBJ databases">
        <authorList>
            <person name="Fogelqvist J."/>
        </authorList>
    </citation>
    <scope>NUCLEOTIDE SEQUENCE [LARGE SCALE GENOMIC DNA]</scope>
</reference>